<dbReference type="EMBL" id="GGEC01074002">
    <property type="protein sequence ID" value="MBX54486.1"/>
    <property type="molecule type" value="Transcribed_RNA"/>
</dbReference>
<evidence type="ECO:0000313" key="1">
    <source>
        <dbReference type="EMBL" id="MBX54486.1"/>
    </source>
</evidence>
<organism evidence="1">
    <name type="scientific">Rhizophora mucronata</name>
    <name type="common">Asiatic mangrove</name>
    <dbReference type="NCBI Taxonomy" id="61149"/>
    <lineage>
        <taxon>Eukaryota</taxon>
        <taxon>Viridiplantae</taxon>
        <taxon>Streptophyta</taxon>
        <taxon>Embryophyta</taxon>
        <taxon>Tracheophyta</taxon>
        <taxon>Spermatophyta</taxon>
        <taxon>Magnoliopsida</taxon>
        <taxon>eudicotyledons</taxon>
        <taxon>Gunneridae</taxon>
        <taxon>Pentapetalae</taxon>
        <taxon>rosids</taxon>
        <taxon>fabids</taxon>
        <taxon>Malpighiales</taxon>
        <taxon>Rhizophoraceae</taxon>
        <taxon>Rhizophora</taxon>
    </lineage>
</organism>
<protein>
    <submittedName>
        <fullName evidence="1">Uncharacterized protein</fullName>
    </submittedName>
</protein>
<dbReference type="AlphaFoldDB" id="A0A2P2PID7"/>
<sequence>MFLHLIAFDQVSMLLDSLTKRWSFLAIFFIFLPKVGVEDVKTFSSCISTHCS</sequence>
<proteinExistence type="predicted"/>
<name>A0A2P2PID7_RHIMU</name>
<accession>A0A2P2PID7</accession>
<reference evidence="1" key="1">
    <citation type="submission" date="2018-02" db="EMBL/GenBank/DDBJ databases">
        <title>Rhizophora mucronata_Transcriptome.</title>
        <authorList>
            <person name="Meera S.P."/>
            <person name="Sreeshan A."/>
            <person name="Augustine A."/>
        </authorList>
    </citation>
    <scope>NUCLEOTIDE SEQUENCE</scope>
    <source>
        <tissue evidence="1">Leaf</tissue>
    </source>
</reference>